<dbReference type="OrthoDB" id="5985073at2759"/>
<feature type="domain" description="F-box" evidence="1">
    <location>
        <begin position="1"/>
        <end position="42"/>
    </location>
</feature>
<dbReference type="AlphaFoldDB" id="A0A8H7MML4"/>
<dbReference type="InterPro" id="IPR001810">
    <property type="entry name" value="F-box_dom"/>
</dbReference>
<proteinExistence type="predicted"/>
<dbReference type="Proteomes" id="UP000651452">
    <property type="component" value="Unassembled WGS sequence"/>
</dbReference>
<sequence length="581" mass="67806">MNSLPQEIVDRISDYLDSAGLRQVLTVSRAFQHSVEKVFLREFSLREDNADEFLRLYTGDRFQYLHHVRFMPIFPKLVCGTGGRTEWEENCRDRLEDLLEKDISYTRQMNFLFETLKRLEDSVGREKAAGKLRLTTYPPRRAIDWPCLHRTCVCWRVHLLHPETLPQLSSIQNLLFMDGDRVYGSYFNSLNGKHAEDHLPLQPPAKLDLRILLDIACKLPNLERLDCSFNSYIWGMTMNHYATQHFTQDWAGPHRDTRHDFARSLDTTVLPSSLKQVYLNLHRRPHIEHGRDQREPLPDFIHPHSYDPFSTSLRLLSYHLSRIVLRVIADKTLFWPADETTPHWPNLRIVDVRFISASPSGAWYFQGPQGEGHSTSPGYEITKEHYLPLEKDTTDLKYDARPGVDASTSDNQFRVLPIEETLRPFLASFARAATCMPLLQKALLWTNLEFRPSEAFPNYEERIAEIKEKFEEPEERGVIFWGIGYSSPGEQIEIHGMGLEDCAQRQLYWLVHDWQPDEALRSLFRDIGLQDHGSEVIEHWSSTKAKTWLSSRLHYDTDVEEYPLLKDHQAKSKIVFNFPSQ</sequence>
<organism evidence="2 3">
    <name type="scientific">Ascochyta lentis</name>
    <dbReference type="NCBI Taxonomy" id="205686"/>
    <lineage>
        <taxon>Eukaryota</taxon>
        <taxon>Fungi</taxon>
        <taxon>Dikarya</taxon>
        <taxon>Ascomycota</taxon>
        <taxon>Pezizomycotina</taxon>
        <taxon>Dothideomycetes</taxon>
        <taxon>Pleosporomycetidae</taxon>
        <taxon>Pleosporales</taxon>
        <taxon>Pleosporineae</taxon>
        <taxon>Didymellaceae</taxon>
        <taxon>Ascochyta</taxon>
    </lineage>
</organism>
<keyword evidence="3" id="KW-1185">Reference proteome</keyword>
<dbReference type="EMBL" id="RZGK01000003">
    <property type="protein sequence ID" value="KAF9700222.1"/>
    <property type="molecule type" value="Genomic_DNA"/>
</dbReference>
<name>A0A8H7MML4_9PLEO</name>
<accession>A0A8H7MML4</accession>
<gene>
    <name evidence="2" type="ORF">EKO04_002086</name>
</gene>
<protein>
    <recommendedName>
        <fullName evidence="1">F-box domain-containing protein</fullName>
    </recommendedName>
</protein>
<evidence type="ECO:0000313" key="2">
    <source>
        <dbReference type="EMBL" id="KAF9700222.1"/>
    </source>
</evidence>
<dbReference type="PROSITE" id="PS50181">
    <property type="entry name" value="FBOX"/>
    <property type="match status" value="1"/>
</dbReference>
<evidence type="ECO:0000313" key="3">
    <source>
        <dbReference type="Proteomes" id="UP000651452"/>
    </source>
</evidence>
<reference evidence="2" key="1">
    <citation type="submission" date="2018-12" db="EMBL/GenBank/DDBJ databases">
        <authorList>
            <person name="Syme R.A."/>
            <person name="Farfan-Caceres L."/>
            <person name="Lichtenzveig J."/>
        </authorList>
    </citation>
    <scope>NUCLEOTIDE SEQUENCE</scope>
    <source>
        <strain evidence="2">Al4</strain>
    </source>
</reference>
<comment type="caution">
    <text evidence="2">The sequence shown here is derived from an EMBL/GenBank/DDBJ whole genome shotgun (WGS) entry which is preliminary data.</text>
</comment>
<reference evidence="2" key="2">
    <citation type="submission" date="2020-09" db="EMBL/GenBank/DDBJ databases">
        <title>Reference genome assembly for Australian Ascochyta lentis isolate Al4.</title>
        <authorList>
            <person name="Lee R.C."/>
            <person name="Farfan-Caceres L.M."/>
            <person name="Debler J.W."/>
            <person name="Williams A.H."/>
            <person name="Henares B.M."/>
        </authorList>
    </citation>
    <scope>NUCLEOTIDE SEQUENCE</scope>
    <source>
        <strain evidence="2">Al4</strain>
    </source>
</reference>
<evidence type="ECO:0000259" key="1">
    <source>
        <dbReference type="PROSITE" id="PS50181"/>
    </source>
</evidence>